<organism evidence="1">
    <name type="scientific">Lichtheimia ramosa</name>
    <dbReference type="NCBI Taxonomy" id="688394"/>
    <lineage>
        <taxon>Eukaryota</taxon>
        <taxon>Fungi</taxon>
        <taxon>Fungi incertae sedis</taxon>
        <taxon>Mucoromycota</taxon>
        <taxon>Mucoromycotina</taxon>
        <taxon>Mucoromycetes</taxon>
        <taxon>Mucorales</taxon>
        <taxon>Lichtheimiaceae</taxon>
        <taxon>Lichtheimia</taxon>
    </lineage>
</organism>
<proteinExistence type="predicted"/>
<dbReference type="OrthoDB" id="10257471at2759"/>
<protein>
    <recommendedName>
        <fullName evidence="2">F-box domain-containing protein</fullName>
    </recommendedName>
</protein>
<reference evidence="1" key="1">
    <citation type="journal article" date="2014" name="Genome Announc.">
        <title>De novo whole-genome sequence and genome annotation of Lichtheimia ramosa.</title>
        <authorList>
            <person name="Linde J."/>
            <person name="Schwartze V."/>
            <person name="Binder U."/>
            <person name="Lass-Florl C."/>
            <person name="Voigt K."/>
            <person name="Horn F."/>
        </authorList>
    </citation>
    <scope>NUCLEOTIDE SEQUENCE</scope>
    <source>
        <strain evidence="1">JMRC FSU:6197</strain>
    </source>
</reference>
<evidence type="ECO:0000313" key="1">
    <source>
        <dbReference type="EMBL" id="CDS07422.1"/>
    </source>
</evidence>
<dbReference type="Gene3D" id="3.80.10.10">
    <property type="entry name" value="Ribonuclease Inhibitor"/>
    <property type="match status" value="1"/>
</dbReference>
<accession>A0A077WLL5</accession>
<name>A0A077WLL5_9FUNG</name>
<evidence type="ECO:0008006" key="2">
    <source>
        <dbReference type="Google" id="ProtNLM"/>
    </source>
</evidence>
<dbReference type="SUPFAM" id="SSF52047">
    <property type="entry name" value="RNI-like"/>
    <property type="match status" value="1"/>
</dbReference>
<dbReference type="AlphaFoldDB" id="A0A077WLL5"/>
<dbReference type="InterPro" id="IPR032675">
    <property type="entry name" value="LRR_dom_sf"/>
</dbReference>
<sequence>MDHDWIRFLDSMFFFKCMPNHYAFNHLRHTRRLRITARKDQSHYAIPMCIPEVYPYIRLSRVDLERMYLVDIIDVVKWLVHIQELRCTDILTDGMTQNNVLASFTGLRRLRVLHLHFYSPCDHGNYAFLISRNRARPVLPSTLKDLQITNLYDSEEQLLNELRPQHWMRIEGALMIKYSPLQSLVNLETLILHSCSAFTARIWRECLIPCASNLRYLSLGGLRSQGHNAALLTPTPANNTTSFWTTDEEAPVRDISNAIHDFFTNLVHLDYLHLEDFTMDSIILDSLRSLESNRGLNIHLISATFQGNACDIIDLEDMIDRHVAYCDITFR</sequence>
<gene>
    <name evidence="1" type="ORF">LRAMOSA01371</name>
</gene>
<dbReference type="EMBL" id="LK023324">
    <property type="protein sequence ID" value="CDS07422.1"/>
    <property type="molecule type" value="Genomic_DNA"/>
</dbReference>